<reference evidence="2 3" key="1">
    <citation type="journal article" date="2021" name="Commun. Biol.">
        <title>The genome of Shorea leprosula (Dipterocarpaceae) highlights the ecological relevance of drought in aseasonal tropical rainforests.</title>
        <authorList>
            <person name="Ng K.K.S."/>
            <person name="Kobayashi M.J."/>
            <person name="Fawcett J.A."/>
            <person name="Hatakeyama M."/>
            <person name="Paape T."/>
            <person name="Ng C.H."/>
            <person name="Ang C.C."/>
            <person name="Tnah L.H."/>
            <person name="Lee C.T."/>
            <person name="Nishiyama T."/>
            <person name="Sese J."/>
            <person name="O'Brien M.J."/>
            <person name="Copetti D."/>
            <person name="Mohd Noor M.I."/>
            <person name="Ong R.C."/>
            <person name="Putra M."/>
            <person name="Sireger I.Z."/>
            <person name="Indrioko S."/>
            <person name="Kosugi Y."/>
            <person name="Izuno A."/>
            <person name="Isagi Y."/>
            <person name="Lee S.L."/>
            <person name="Shimizu K.K."/>
        </authorList>
    </citation>
    <scope>NUCLEOTIDE SEQUENCE [LARGE SCALE GENOMIC DNA]</scope>
    <source>
        <strain evidence="2">214</strain>
    </source>
</reference>
<proteinExistence type="predicted"/>
<sequence>MKIHFLLLFFSFVGHWYCSGLLLSCLVCNCYSSGILICDWKMCCGCKIRCLSGNRIPLKITRLSI</sequence>
<evidence type="ECO:0008006" key="4">
    <source>
        <dbReference type="Google" id="ProtNLM"/>
    </source>
</evidence>
<dbReference type="AlphaFoldDB" id="A0AAV5KK65"/>
<dbReference type="Proteomes" id="UP001054252">
    <property type="component" value="Unassembled WGS sequence"/>
</dbReference>
<accession>A0AAV5KK65</accession>
<dbReference type="PROSITE" id="PS51257">
    <property type="entry name" value="PROKAR_LIPOPROTEIN"/>
    <property type="match status" value="1"/>
</dbReference>
<organism evidence="2 3">
    <name type="scientific">Rubroshorea leprosula</name>
    <dbReference type="NCBI Taxonomy" id="152421"/>
    <lineage>
        <taxon>Eukaryota</taxon>
        <taxon>Viridiplantae</taxon>
        <taxon>Streptophyta</taxon>
        <taxon>Embryophyta</taxon>
        <taxon>Tracheophyta</taxon>
        <taxon>Spermatophyta</taxon>
        <taxon>Magnoliopsida</taxon>
        <taxon>eudicotyledons</taxon>
        <taxon>Gunneridae</taxon>
        <taxon>Pentapetalae</taxon>
        <taxon>rosids</taxon>
        <taxon>malvids</taxon>
        <taxon>Malvales</taxon>
        <taxon>Dipterocarpaceae</taxon>
        <taxon>Rubroshorea</taxon>
    </lineage>
</organism>
<evidence type="ECO:0000256" key="1">
    <source>
        <dbReference type="SAM" id="SignalP"/>
    </source>
</evidence>
<gene>
    <name evidence="2" type="ORF">SLEP1_g34518</name>
</gene>
<evidence type="ECO:0000313" key="3">
    <source>
        <dbReference type="Proteomes" id="UP001054252"/>
    </source>
</evidence>
<protein>
    <recommendedName>
        <fullName evidence="4">Secreted protein</fullName>
    </recommendedName>
</protein>
<evidence type="ECO:0000313" key="2">
    <source>
        <dbReference type="EMBL" id="GKV25000.1"/>
    </source>
</evidence>
<feature type="signal peptide" evidence="1">
    <location>
        <begin position="1"/>
        <end position="18"/>
    </location>
</feature>
<keyword evidence="3" id="KW-1185">Reference proteome</keyword>
<feature type="chain" id="PRO_5043842781" description="Secreted protein" evidence="1">
    <location>
        <begin position="19"/>
        <end position="65"/>
    </location>
</feature>
<dbReference type="EMBL" id="BPVZ01000067">
    <property type="protein sequence ID" value="GKV25000.1"/>
    <property type="molecule type" value="Genomic_DNA"/>
</dbReference>
<name>A0AAV5KK65_9ROSI</name>
<comment type="caution">
    <text evidence="2">The sequence shown here is derived from an EMBL/GenBank/DDBJ whole genome shotgun (WGS) entry which is preliminary data.</text>
</comment>
<keyword evidence="1" id="KW-0732">Signal</keyword>